<name>A0A816RA86_BRANA</name>
<feature type="non-terminal residue" evidence="2">
    <location>
        <position position="1"/>
    </location>
</feature>
<organism evidence="2">
    <name type="scientific">Brassica napus</name>
    <name type="common">Rape</name>
    <dbReference type="NCBI Taxonomy" id="3708"/>
    <lineage>
        <taxon>Eukaryota</taxon>
        <taxon>Viridiplantae</taxon>
        <taxon>Streptophyta</taxon>
        <taxon>Embryophyta</taxon>
        <taxon>Tracheophyta</taxon>
        <taxon>Spermatophyta</taxon>
        <taxon>Magnoliopsida</taxon>
        <taxon>eudicotyledons</taxon>
        <taxon>Gunneridae</taxon>
        <taxon>Pentapetalae</taxon>
        <taxon>rosids</taxon>
        <taxon>malvids</taxon>
        <taxon>Brassicales</taxon>
        <taxon>Brassicaceae</taxon>
        <taxon>Brassiceae</taxon>
        <taxon>Brassica</taxon>
    </lineage>
</organism>
<keyword evidence="1" id="KW-1133">Transmembrane helix</keyword>
<dbReference type="Proteomes" id="UP001295469">
    <property type="component" value="Chromosome C01"/>
</dbReference>
<protein>
    <submittedName>
        <fullName evidence="2">(rape) hypothetical protein</fullName>
    </submittedName>
</protein>
<evidence type="ECO:0000313" key="2">
    <source>
        <dbReference type="EMBL" id="CAF2072545.1"/>
    </source>
</evidence>
<sequence>SFYFAFVHLVLILDPFLNLLFVCFCWKERNRFFGLNASLTFSLFSRILNENNASHRGIN</sequence>
<keyword evidence="1" id="KW-0472">Membrane</keyword>
<evidence type="ECO:0000256" key="1">
    <source>
        <dbReference type="SAM" id="Phobius"/>
    </source>
</evidence>
<reference evidence="2" key="1">
    <citation type="submission" date="2021-01" db="EMBL/GenBank/DDBJ databases">
        <authorList>
            <consortium name="Genoscope - CEA"/>
            <person name="William W."/>
        </authorList>
    </citation>
    <scope>NUCLEOTIDE SEQUENCE</scope>
</reference>
<proteinExistence type="predicted"/>
<accession>A0A816RA86</accession>
<dbReference type="AlphaFoldDB" id="A0A816RA86"/>
<keyword evidence="1" id="KW-0812">Transmembrane</keyword>
<feature type="transmembrane region" description="Helical" evidence="1">
    <location>
        <begin position="6"/>
        <end position="26"/>
    </location>
</feature>
<gene>
    <name evidence="2" type="ORF">DARMORV10_C01P24660.1</name>
</gene>
<dbReference type="EMBL" id="HG994365">
    <property type="protein sequence ID" value="CAF2072545.1"/>
    <property type="molecule type" value="Genomic_DNA"/>
</dbReference>